<gene>
    <name evidence="2" type="ORF">Z517_03723</name>
</gene>
<dbReference type="Proteomes" id="UP000053029">
    <property type="component" value="Unassembled WGS sequence"/>
</dbReference>
<feature type="compositionally biased region" description="Basic and acidic residues" evidence="1">
    <location>
        <begin position="347"/>
        <end position="360"/>
    </location>
</feature>
<reference evidence="2 3" key="1">
    <citation type="submission" date="2015-01" db="EMBL/GenBank/DDBJ databases">
        <title>The Genome Sequence of Fonsecaea pedrosoi CBS 271.37.</title>
        <authorList>
            <consortium name="The Broad Institute Genomics Platform"/>
            <person name="Cuomo C."/>
            <person name="de Hoog S."/>
            <person name="Gorbushina A."/>
            <person name="Stielow B."/>
            <person name="Teixiera M."/>
            <person name="Abouelleil A."/>
            <person name="Chapman S.B."/>
            <person name="Priest M."/>
            <person name="Young S.K."/>
            <person name="Wortman J."/>
            <person name="Nusbaum C."/>
            <person name="Birren B."/>
        </authorList>
    </citation>
    <scope>NUCLEOTIDE SEQUENCE [LARGE SCALE GENOMIC DNA]</scope>
    <source>
        <strain evidence="2 3">CBS 271.37</strain>
    </source>
</reference>
<keyword evidence="3" id="KW-1185">Reference proteome</keyword>
<evidence type="ECO:0000313" key="2">
    <source>
        <dbReference type="EMBL" id="KIW84473.1"/>
    </source>
</evidence>
<name>A0A0D2GTX7_9EURO</name>
<dbReference type="RefSeq" id="XP_013288281.1">
    <property type="nucleotide sequence ID" value="XM_013432827.1"/>
</dbReference>
<evidence type="ECO:0000313" key="3">
    <source>
        <dbReference type="Proteomes" id="UP000053029"/>
    </source>
</evidence>
<dbReference type="OrthoDB" id="4367324at2759"/>
<organism evidence="2 3">
    <name type="scientific">Fonsecaea pedrosoi CBS 271.37</name>
    <dbReference type="NCBI Taxonomy" id="1442368"/>
    <lineage>
        <taxon>Eukaryota</taxon>
        <taxon>Fungi</taxon>
        <taxon>Dikarya</taxon>
        <taxon>Ascomycota</taxon>
        <taxon>Pezizomycotina</taxon>
        <taxon>Eurotiomycetes</taxon>
        <taxon>Chaetothyriomycetidae</taxon>
        <taxon>Chaetothyriales</taxon>
        <taxon>Herpotrichiellaceae</taxon>
        <taxon>Fonsecaea</taxon>
    </lineage>
</organism>
<sequence length="381" mass="43233">MVTLEEFLDRRNPDIDSSNILSGPNTVSIHYSNLGGVEEWGEFNYTTLRNLYGEILDRTLLNPPDNQIPTELEAEIWDERQFELLFSQYMLTSVRYALRQAYDYCDKSWECNPPGEFFAPIDPGAGGRAKRPKDSDNPRFRPDWSFVRRGYMTSTTPKSYINLCPGDTKLGVKWKHEWHRTDFKTWKVPAEQIQTYSDDHWNVRYVGSGLSTTRSLRTAASTLGHARVASDETDLSSLMTPLSITTHSYRDDPPNVEYQPIKAKFIPWTIVSKGLNVKKALFMLFMLAGAPGGPKLVQTDYPPLDSWWPEGSVFRHNSTGKVSNYLQPTTLLSHPSGEVADPTTPVEEPRRRGAHEERASEVASGSGNEQGRGKRRRVDVK</sequence>
<dbReference type="AlphaFoldDB" id="A0A0D2GTX7"/>
<dbReference type="GeneID" id="25303213"/>
<accession>A0A0D2GTX7</accession>
<dbReference type="HOGENOM" id="CLU_036015_0_0_1"/>
<dbReference type="STRING" id="1442368.A0A0D2GTX7"/>
<feature type="region of interest" description="Disordered" evidence="1">
    <location>
        <begin position="328"/>
        <end position="381"/>
    </location>
</feature>
<evidence type="ECO:0000256" key="1">
    <source>
        <dbReference type="SAM" id="MobiDB-lite"/>
    </source>
</evidence>
<protein>
    <submittedName>
        <fullName evidence="2">Unplaced genomic scaffold supercont1.2, whole genome shotgun sequence</fullName>
    </submittedName>
</protein>
<dbReference type="EMBL" id="KN846970">
    <property type="protein sequence ID" value="KIW84473.1"/>
    <property type="molecule type" value="Genomic_DNA"/>
</dbReference>
<proteinExistence type="predicted"/>
<dbReference type="VEuPathDB" id="FungiDB:Z517_03723"/>